<dbReference type="OrthoDB" id="2614999at2"/>
<dbReference type="Gene3D" id="3.40.50.720">
    <property type="entry name" value="NAD(P)-binding Rossmann-like Domain"/>
    <property type="match status" value="1"/>
</dbReference>
<reference evidence="2" key="2">
    <citation type="submission" date="2015-03" db="EMBL/GenBank/DDBJ databases">
        <title>Genome sequence of Paenibacillus beijingensis strain DSM 24997T.</title>
        <authorList>
            <person name="Kwak Y."/>
            <person name="Shin J.-H."/>
        </authorList>
    </citation>
    <scope>NUCLEOTIDE SEQUENCE [LARGE SCALE GENOMIC DNA]</scope>
    <source>
        <strain evidence="2">DSM 24997</strain>
    </source>
</reference>
<evidence type="ECO:0000313" key="1">
    <source>
        <dbReference type="EMBL" id="AJY76744.1"/>
    </source>
</evidence>
<evidence type="ECO:0000313" key="2">
    <source>
        <dbReference type="Proteomes" id="UP000032633"/>
    </source>
</evidence>
<gene>
    <name evidence="1" type="ORF">VN24_21965</name>
</gene>
<dbReference type="RefSeq" id="WP_045672169.1">
    <property type="nucleotide sequence ID" value="NZ_CP011058.1"/>
</dbReference>
<dbReference type="KEGG" id="pbj:VN24_21965"/>
<proteinExistence type="predicted"/>
<sequence length="139" mass="15822">MNQQDYILVSAPNAAGEEFLKQLSRRGIPTAVMVNNQTEYERICSLGADRVIRVNTADKDSWKEFAPIAVAKIYLFEKSLNLCCRYAQMCRSWTKKPIYVITGSHDPRLHYKKAGVNKVIHTIKNDISTLIADHFPPKP</sequence>
<dbReference type="PATRIC" id="fig|1126833.4.peg.4826"/>
<dbReference type="AlphaFoldDB" id="A0A0D5NN69"/>
<dbReference type="Proteomes" id="UP000032633">
    <property type="component" value="Chromosome"/>
</dbReference>
<protein>
    <recommendedName>
        <fullName evidence="3">Response regulatory domain-containing protein</fullName>
    </recommendedName>
</protein>
<keyword evidence="2" id="KW-1185">Reference proteome</keyword>
<organism evidence="1 2">
    <name type="scientific">Paenibacillus beijingensis</name>
    <dbReference type="NCBI Taxonomy" id="1126833"/>
    <lineage>
        <taxon>Bacteria</taxon>
        <taxon>Bacillati</taxon>
        <taxon>Bacillota</taxon>
        <taxon>Bacilli</taxon>
        <taxon>Bacillales</taxon>
        <taxon>Paenibacillaceae</taxon>
        <taxon>Paenibacillus</taxon>
    </lineage>
</organism>
<name>A0A0D5NN69_9BACL</name>
<evidence type="ECO:0008006" key="3">
    <source>
        <dbReference type="Google" id="ProtNLM"/>
    </source>
</evidence>
<accession>A0A0D5NN69</accession>
<reference evidence="1 2" key="1">
    <citation type="journal article" date="2015" name="J. Biotechnol.">
        <title>Complete genome sequence of Paenibacillus beijingensis 7188(T) (=DSM 24997(T)), a novel rhizobacterium from jujube garden soil.</title>
        <authorList>
            <person name="Kwak Y."/>
            <person name="Shin J.H."/>
        </authorList>
    </citation>
    <scope>NUCLEOTIDE SEQUENCE [LARGE SCALE GENOMIC DNA]</scope>
    <source>
        <strain evidence="1 2">DSM 24997</strain>
    </source>
</reference>
<dbReference type="HOGENOM" id="CLU_1883716_0_0_9"/>
<dbReference type="EMBL" id="CP011058">
    <property type="protein sequence ID" value="AJY76744.1"/>
    <property type="molecule type" value="Genomic_DNA"/>
</dbReference>